<evidence type="ECO:0000256" key="2">
    <source>
        <dbReference type="ARBA" id="ARBA00022679"/>
    </source>
</evidence>
<organism evidence="5 6">
    <name type="scientific">Roseateles oligotrophus</name>
    <dbReference type="NCBI Taxonomy" id="1769250"/>
    <lineage>
        <taxon>Bacteria</taxon>
        <taxon>Pseudomonadati</taxon>
        <taxon>Pseudomonadota</taxon>
        <taxon>Betaproteobacteria</taxon>
        <taxon>Burkholderiales</taxon>
        <taxon>Sphaerotilaceae</taxon>
        <taxon>Roseateles</taxon>
    </lineage>
</organism>
<dbReference type="InterPro" id="IPR052028">
    <property type="entry name" value="HipA_Ser/Thr_kinase"/>
</dbReference>
<proteinExistence type="inferred from homology"/>
<keyword evidence="3" id="KW-0418">Kinase</keyword>
<comment type="similarity">
    <text evidence="1">Belongs to the HipA Ser/Thr kinase family.</text>
</comment>
<dbReference type="PANTHER" id="PTHR37419:SF8">
    <property type="entry name" value="TOXIN YJJJ"/>
    <property type="match status" value="1"/>
</dbReference>
<dbReference type="AlphaFoldDB" id="A0A840L8U8"/>
<evidence type="ECO:0000259" key="4">
    <source>
        <dbReference type="Pfam" id="PF07804"/>
    </source>
</evidence>
<keyword evidence="2" id="KW-0808">Transferase</keyword>
<evidence type="ECO:0000313" key="6">
    <source>
        <dbReference type="Proteomes" id="UP000562027"/>
    </source>
</evidence>
<dbReference type="RefSeq" id="WP_184296975.1">
    <property type="nucleotide sequence ID" value="NZ_JACHLP010000002.1"/>
</dbReference>
<evidence type="ECO:0000313" key="5">
    <source>
        <dbReference type="EMBL" id="MBB4842559.1"/>
    </source>
</evidence>
<dbReference type="PANTHER" id="PTHR37419">
    <property type="entry name" value="SERINE/THREONINE-PROTEIN KINASE TOXIN HIPA"/>
    <property type="match status" value="1"/>
</dbReference>
<protein>
    <recommendedName>
        <fullName evidence="4">HipA-like C-terminal domain-containing protein</fullName>
    </recommendedName>
</protein>
<keyword evidence="6" id="KW-1185">Reference proteome</keyword>
<comment type="caution">
    <text evidence="5">The sequence shown here is derived from an EMBL/GenBank/DDBJ whole genome shotgun (WGS) entry which is preliminary data.</text>
</comment>
<sequence>MAETSREQQIVLAALAAQGLLSSAQMQQLLGKSQPSVSRLLAEMSAAVLPLGRGKSTLYGLPLSIHGRAAQQQIFWTTASGQTQEFGRLSLLAGQLLHIESPWIKCTPSRALPWFLSPVQAQGFLGRLLAGQLQGAGLDSNPERWGLADILFAALHLPNASGALSLGDAASEQLASGPSPGPSPSSLPRRLNLQAAALDQLAQDIARTLPAGSSAGGEQPKFLTQMPSGKQVLVKFTPPRGTPFGERWHDLLHAEQLASQLLQEAGIAAAATQIIESPLRSYLLSERFDRVGAQGRRHVLAVGAVHQGFVADAYQNWALTSAALARQKRLPRPQAEQAAWALAFGRLIGNTDMHAGNLSFFVELQDLARGRFTLAPIYDMLPMRWRPNPTLGGLPDYQAIAPDTWALQSPAAPWARRFWLRLSEQGAVSPGLRKLAKAMAATIPA</sequence>
<name>A0A840L8U8_9BURK</name>
<dbReference type="EMBL" id="JACHLP010000002">
    <property type="protein sequence ID" value="MBB4842559.1"/>
    <property type="molecule type" value="Genomic_DNA"/>
</dbReference>
<dbReference type="GO" id="GO:0005829">
    <property type="term" value="C:cytosol"/>
    <property type="evidence" value="ECO:0007669"/>
    <property type="project" value="TreeGrafter"/>
</dbReference>
<dbReference type="InterPro" id="IPR012893">
    <property type="entry name" value="HipA-like_C"/>
</dbReference>
<accession>A0A840L8U8</accession>
<feature type="domain" description="HipA-like C-terminal" evidence="4">
    <location>
        <begin position="213"/>
        <end position="388"/>
    </location>
</feature>
<reference evidence="5 6" key="1">
    <citation type="submission" date="2020-08" db="EMBL/GenBank/DDBJ databases">
        <title>Functional genomics of gut bacteria from endangered species of beetles.</title>
        <authorList>
            <person name="Carlos-Shanley C."/>
        </authorList>
    </citation>
    <scope>NUCLEOTIDE SEQUENCE [LARGE SCALE GENOMIC DNA]</scope>
    <source>
        <strain evidence="5 6">S00239</strain>
    </source>
</reference>
<dbReference type="Pfam" id="PF07804">
    <property type="entry name" value="HipA_C"/>
    <property type="match status" value="1"/>
</dbReference>
<evidence type="ECO:0000256" key="1">
    <source>
        <dbReference type="ARBA" id="ARBA00010164"/>
    </source>
</evidence>
<dbReference type="GO" id="GO:0004674">
    <property type="term" value="F:protein serine/threonine kinase activity"/>
    <property type="evidence" value="ECO:0007669"/>
    <property type="project" value="TreeGrafter"/>
</dbReference>
<gene>
    <name evidence="5" type="ORF">HNP55_001074</name>
</gene>
<dbReference type="Gene3D" id="1.10.1070.20">
    <property type="match status" value="1"/>
</dbReference>
<evidence type="ECO:0000256" key="3">
    <source>
        <dbReference type="ARBA" id="ARBA00022777"/>
    </source>
</evidence>
<dbReference type="Proteomes" id="UP000562027">
    <property type="component" value="Unassembled WGS sequence"/>
</dbReference>